<protein>
    <submittedName>
        <fullName evidence="1">Uncharacterized protein</fullName>
    </submittedName>
</protein>
<dbReference type="AlphaFoldDB" id="A0A9K3JWG3"/>
<proteinExistence type="predicted"/>
<dbReference type="Proteomes" id="UP000215914">
    <property type="component" value="Unassembled WGS sequence"/>
</dbReference>
<dbReference type="Gramene" id="mRNA:HanXRQr2_Chr01g0031081">
    <property type="protein sequence ID" value="CDS:HanXRQr2_Chr01g0031081.1"/>
    <property type="gene ID" value="HanXRQr2_Chr01g0031081"/>
</dbReference>
<evidence type="ECO:0000313" key="1">
    <source>
        <dbReference type="EMBL" id="KAF5822794.1"/>
    </source>
</evidence>
<keyword evidence="2" id="KW-1185">Reference proteome</keyword>
<organism evidence="1 2">
    <name type="scientific">Helianthus annuus</name>
    <name type="common">Common sunflower</name>
    <dbReference type="NCBI Taxonomy" id="4232"/>
    <lineage>
        <taxon>Eukaryota</taxon>
        <taxon>Viridiplantae</taxon>
        <taxon>Streptophyta</taxon>
        <taxon>Embryophyta</taxon>
        <taxon>Tracheophyta</taxon>
        <taxon>Spermatophyta</taxon>
        <taxon>Magnoliopsida</taxon>
        <taxon>eudicotyledons</taxon>
        <taxon>Gunneridae</taxon>
        <taxon>Pentapetalae</taxon>
        <taxon>asterids</taxon>
        <taxon>campanulids</taxon>
        <taxon>Asterales</taxon>
        <taxon>Asteraceae</taxon>
        <taxon>Asteroideae</taxon>
        <taxon>Heliantheae alliance</taxon>
        <taxon>Heliantheae</taxon>
        <taxon>Helianthus</taxon>
    </lineage>
</organism>
<sequence>MWPHEAVVPREVAQKQGQGFLPNFLQALHKWVQLMARLVEVCQIDFQQPLDQ</sequence>
<reference evidence="1" key="2">
    <citation type="submission" date="2020-06" db="EMBL/GenBank/DDBJ databases">
        <title>Helianthus annuus Genome sequencing and assembly Release 2.</title>
        <authorList>
            <person name="Gouzy J."/>
            <person name="Langlade N."/>
            <person name="Munos S."/>
        </authorList>
    </citation>
    <scope>NUCLEOTIDE SEQUENCE</scope>
    <source>
        <tissue evidence="1">Leaves</tissue>
    </source>
</reference>
<dbReference type="EMBL" id="MNCJ02000316">
    <property type="protein sequence ID" value="KAF5822794.1"/>
    <property type="molecule type" value="Genomic_DNA"/>
</dbReference>
<reference evidence="1" key="1">
    <citation type="journal article" date="2017" name="Nature">
        <title>The sunflower genome provides insights into oil metabolism, flowering and Asterid evolution.</title>
        <authorList>
            <person name="Badouin H."/>
            <person name="Gouzy J."/>
            <person name="Grassa C.J."/>
            <person name="Murat F."/>
            <person name="Staton S.E."/>
            <person name="Cottret L."/>
            <person name="Lelandais-Briere C."/>
            <person name="Owens G.L."/>
            <person name="Carrere S."/>
            <person name="Mayjonade B."/>
            <person name="Legrand L."/>
            <person name="Gill N."/>
            <person name="Kane N.C."/>
            <person name="Bowers J.E."/>
            <person name="Hubner S."/>
            <person name="Bellec A."/>
            <person name="Berard A."/>
            <person name="Berges H."/>
            <person name="Blanchet N."/>
            <person name="Boniface M.C."/>
            <person name="Brunel D."/>
            <person name="Catrice O."/>
            <person name="Chaidir N."/>
            <person name="Claudel C."/>
            <person name="Donnadieu C."/>
            <person name="Faraut T."/>
            <person name="Fievet G."/>
            <person name="Helmstetter N."/>
            <person name="King M."/>
            <person name="Knapp S.J."/>
            <person name="Lai Z."/>
            <person name="Le Paslier M.C."/>
            <person name="Lippi Y."/>
            <person name="Lorenzon L."/>
            <person name="Mandel J.R."/>
            <person name="Marage G."/>
            <person name="Marchand G."/>
            <person name="Marquand E."/>
            <person name="Bret-Mestries E."/>
            <person name="Morien E."/>
            <person name="Nambeesan S."/>
            <person name="Nguyen T."/>
            <person name="Pegot-Espagnet P."/>
            <person name="Pouilly N."/>
            <person name="Raftis F."/>
            <person name="Sallet E."/>
            <person name="Schiex T."/>
            <person name="Thomas J."/>
            <person name="Vandecasteele C."/>
            <person name="Vares D."/>
            <person name="Vear F."/>
            <person name="Vautrin S."/>
            <person name="Crespi M."/>
            <person name="Mangin B."/>
            <person name="Burke J.M."/>
            <person name="Salse J."/>
            <person name="Munos S."/>
            <person name="Vincourt P."/>
            <person name="Rieseberg L.H."/>
            <person name="Langlade N.B."/>
        </authorList>
    </citation>
    <scope>NUCLEOTIDE SEQUENCE</scope>
    <source>
        <tissue evidence="1">Leaves</tissue>
    </source>
</reference>
<gene>
    <name evidence="1" type="ORF">HanXRQr2_Chr01g0031081</name>
</gene>
<name>A0A9K3JWG3_HELAN</name>
<accession>A0A9K3JWG3</accession>
<evidence type="ECO:0000313" key="2">
    <source>
        <dbReference type="Proteomes" id="UP000215914"/>
    </source>
</evidence>
<comment type="caution">
    <text evidence="1">The sequence shown here is derived from an EMBL/GenBank/DDBJ whole genome shotgun (WGS) entry which is preliminary data.</text>
</comment>